<dbReference type="Proteomes" id="UP000516437">
    <property type="component" value="Chromosome 3"/>
</dbReference>
<organism evidence="2 3">
    <name type="scientific">Morella rubra</name>
    <name type="common">Chinese bayberry</name>
    <dbReference type="NCBI Taxonomy" id="262757"/>
    <lineage>
        <taxon>Eukaryota</taxon>
        <taxon>Viridiplantae</taxon>
        <taxon>Streptophyta</taxon>
        <taxon>Embryophyta</taxon>
        <taxon>Tracheophyta</taxon>
        <taxon>Spermatophyta</taxon>
        <taxon>Magnoliopsida</taxon>
        <taxon>eudicotyledons</taxon>
        <taxon>Gunneridae</taxon>
        <taxon>Pentapetalae</taxon>
        <taxon>rosids</taxon>
        <taxon>fabids</taxon>
        <taxon>Fagales</taxon>
        <taxon>Myricaceae</taxon>
        <taxon>Morella</taxon>
    </lineage>
</organism>
<dbReference type="GO" id="GO:0006952">
    <property type="term" value="P:defense response"/>
    <property type="evidence" value="ECO:0007669"/>
    <property type="project" value="InterPro"/>
</dbReference>
<proteinExistence type="predicted"/>
<comment type="caution">
    <text evidence="2">The sequence shown here is derived from an EMBL/GenBank/DDBJ whole genome shotgun (WGS) entry which is preliminary data.</text>
</comment>
<dbReference type="AlphaFoldDB" id="A0A6A1W2X2"/>
<reference evidence="2 3" key="1">
    <citation type="journal article" date="2019" name="Plant Biotechnol. J.">
        <title>The red bayberry genome and genetic basis of sex determination.</title>
        <authorList>
            <person name="Jia H.M."/>
            <person name="Jia H.J."/>
            <person name="Cai Q.L."/>
            <person name="Wang Y."/>
            <person name="Zhao H.B."/>
            <person name="Yang W.F."/>
            <person name="Wang G.Y."/>
            <person name="Li Y.H."/>
            <person name="Zhan D.L."/>
            <person name="Shen Y.T."/>
            <person name="Niu Q.F."/>
            <person name="Chang L."/>
            <person name="Qiu J."/>
            <person name="Zhao L."/>
            <person name="Xie H.B."/>
            <person name="Fu W.Y."/>
            <person name="Jin J."/>
            <person name="Li X.W."/>
            <person name="Jiao Y."/>
            <person name="Zhou C.C."/>
            <person name="Tu T."/>
            <person name="Chai C.Y."/>
            <person name="Gao J.L."/>
            <person name="Fan L.J."/>
            <person name="van de Weg E."/>
            <person name="Wang J.Y."/>
            <person name="Gao Z.S."/>
        </authorList>
    </citation>
    <scope>NUCLEOTIDE SEQUENCE [LARGE SCALE GENOMIC DNA]</scope>
    <source>
        <tissue evidence="2">Leaves</tissue>
    </source>
</reference>
<accession>A0A6A1W2X2</accession>
<keyword evidence="1" id="KW-0732">Signal</keyword>
<dbReference type="OrthoDB" id="1872350at2759"/>
<feature type="chain" id="PRO_5025541388" description="Transmembrane protein" evidence="1">
    <location>
        <begin position="29"/>
        <end position="74"/>
    </location>
</feature>
<keyword evidence="3" id="KW-1185">Reference proteome</keyword>
<dbReference type="InterPro" id="IPR040273">
    <property type="entry name" value="PIP1"/>
</dbReference>
<evidence type="ECO:0000313" key="3">
    <source>
        <dbReference type="Proteomes" id="UP000516437"/>
    </source>
</evidence>
<gene>
    <name evidence="2" type="ORF">CJ030_MR3G001082</name>
</gene>
<name>A0A6A1W2X2_9ROSI</name>
<dbReference type="PANTHER" id="PTHR37245:SF4">
    <property type="entry name" value="PAMP-INDUCED SECRETED PEPTIDE 1"/>
    <property type="match status" value="1"/>
</dbReference>
<dbReference type="PANTHER" id="PTHR37245">
    <property type="entry name" value="PAMP-INDUCED SECRETED PEPTIDE 1"/>
    <property type="match status" value="1"/>
</dbReference>
<evidence type="ECO:0000256" key="1">
    <source>
        <dbReference type="SAM" id="SignalP"/>
    </source>
</evidence>
<feature type="signal peptide" evidence="1">
    <location>
        <begin position="1"/>
        <end position="28"/>
    </location>
</feature>
<protein>
    <recommendedName>
        <fullName evidence="4">Transmembrane protein</fullName>
    </recommendedName>
</protein>
<sequence>MMNFRKSSTLLIILLISVVILSHGGVEATRVLSDDFASANHLQKYSSIYKEAKHTMAYWLERLPSGPSPRGAGH</sequence>
<evidence type="ECO:0008006" key="4">
    <source>
        <dbReference type="Google" id="ProtNLM"/>
    </source>
</evidence>
<dbReference type="EMBL" id="RXIC02000021">
    <property type="protein sequence ID" value="KAB1219435.1"/>
    <property type="molecule type" value="Genomic_DNA"/>
</dbReference>
<evidence type="ECO:0000313" key="2">
    <source>
        <dbReference type="EMBL" id="KAB1219435.1"/>
    </source>
</evidence>